<accession>A0ABS7PRJ8</accession>
<dbReference type="EMBL" id="JAINVV010000018">
    <property type="protein sequence ID" value="MBY8826425.1"/>
    <property type="molecule type" value="Genomic_DNA"/>
</dbReference>
<proteinExistence type="predicted"/>
<reference evidence="2 4" key="1">
    <citation type="submission" date="2021-08" db="EMBL/GenBank/DDBJ databases">
        <authorList>
            <person name="Tuo L."/>
        </authorList>
    </citation>
    <scope>NUCLEOTIDE SEQUENCE [LARGE SCALE GENOMIC DNA]</scope>
    <source>
        <strain evidence="2 4">JCM 31229</strain>
    </source>
</reference>
<evidence type="ECO:0000313" key="2">
    <source>
        <dbReference type="EMBL" id="MBY8823290.1"/>
    </source>
</evidence>
<evidence type="ECO:0008006" key="5">
    <source>
        <dbReference type="Google" id="ProtNLM"/>
    </source>
</evidence>
<protein>
    <recommendedName>
        <fullName evidence="5">DUF4235 domain-containing protein</fullName>
    </recommendedName>
</protein>
<dbReference type="RefSeq" id="WP_222990410.1">
    <property type="nucleotide sequence ID" value="NZ_JAINVV010000006.1"/>
</dbReference>
<gene>
    <name evidence="2" type="ORF">K7G82_13370</name>
    <name evidence="3" type="ORF">K7G82_29245</name>
</gene>
<comment type="caution">
    <text evidence="2">The sequence shown here is derived from an EMBL/GenBank/DDBJ whole genome shotgun (WGS) entry which is preliminary data.</text>
</comment>
<evidence type="ECO:0000313" key="4">
    <source>
        <dbReference type="Proteomes" id="UP000706039"/>
    </source>
</evidence>
<feature type="region of interest" description="Disordered" evidence="1">
    <location>
        <begin position="63"/>
        <end position="82"/>
    </location>
</feature>
<organism evidence="2 4">
    <name type="scientific">Sphingomonas colocasiae</name>
    <dbReference type="NCBI Taxonomy" id="1848973"/>
    <lineage>
        <taxon>Bacteria</taxon>
        <taxon>Pseudomonadati</taxon>
        <taxon>Pseudomonadota</taxon>
        <taxon>Alphaproteobacteria</taxon>
        <taxon>Sphingomonadales</taxon>
        <taxon>Sphingomonadaceae</taxon>
        <taxon>Sphingomonas</taxon>
    </lineage>
</organism>
<evidence type="ECO:0000313" key="3">
    <source>
        <dbReference type="EMBL" id="MBY8826425.1"/>
    </source>
</evidence>
<keyword evidence="4" id="KW-1185">Reference proteome</keyword>
<name>A0ABS7PRJ8_9SPHN</name>
<dbReference type="Proteomes" id="UP000706039">
    <property type="component" value="Unassembled WGS sequence"/>
</dbReference>
<dbReference type="EMBL" id="JAINVV010000006">
    <property type="protein sequence ID" value="MBY8823290.1"/>
    <property type="molecule type" value="Genomic_DNA"/>
</dbReference>
<evidence type="ECO:0000256" key="1">
    <source>
        <dbReference type="SAM" id="MobiDB-lite"/>
    </source>
</evidence>
<sequence>MSNWIGALVGAALDRRDGDSGLKGAAIGYAVQGVARVAVPLAVTFAIGWAVQKGFKTTIDRLRNGKPEAGGGTTATATRQAG</sequence>